<proteinExistence type="predicted"/>
<accession>A0A146LRZ2</accession>
<sequence length="122" mass="14065">MLLLLCRPRRSEYIPRKLGKEGALPLWTPFPINSTYLLVRVSILKDNSTGMEKVKTVWWKKNVAPAGLELTTSEFLVQRSNQLSHRSATLWPIFILGIFRRPPDLGQRQPPGSARTFEWDPH</sequence>
<organism evidence="2">
    <name type="scientific">Lygus hesperus</name>
    <name type="common">Western plant bug</name>
    <dbReference type="NCBI Taxonomy" id="30085"/>
    <lineage>
        <taxon>Eukaryota</taxon>
        <taxon>Metazoa</taxon>
        <taxon>Ecdysozoa</taxon>
        <taxon>Arthropoda</taxon>
        <taxon>Hexapoda</taxon>
        <taxon>Insecta</taxon>
        <taxon>Pterygota</taxon>
        <taxon>Neoptera</taxon>
        <taxon>Paraneoptera</taxon>
        <taxon>Hemiptera</taxon>
        <taxon>Heteroptera</taxon>
        <taxon>Panheteroptera</taxon>
        <taxon>Cimicomorpha</taxon>
        <taxon>Miridae</taxon>
        <taxon>Mirini</taxon>
        <taxon>Lygus</taxon>
    </lineage>
</organism>
<feature type="region of interest" description="Disordered" evidence="1">
    <location>
        <begin position="102"/>
        <end position="122"/>
    </location>
</feature>
<dbReference type="EMBL" id="GDHC01008041">
    <property type="protein sequence ID" value="JAQ10588.1"/>
    <property type="molecule type" value="Transcribed_RNA"/>
</dbReference>
<protein>
    <submittedName>
        <fullName evidence="2">Uncharacterized protein</fullName>
    </submittedName>
</protein>
<evidence type="ECO:0000313" key="2">
    <source>
        <dbReference type="EMBL" id="JAQ10588.1"/>
    </source>
</evidence>
<gene>
    <name evidence="2" type="ORF">g.41731</name>
</gene>
<dbReference type="AlphaFoldDB" id="A0A146LRZ2"/>
<reference evidence="2" key="1">
    <citation type="journal article" date="2016" name="Gigascience">
        <title>De novo construction of an expanded transcriptome assembly for the western tarnished plant bug, Lygus hesperus.</title>
        <authorList>
            <person name="Tassone E.E."/>
            <person name="Geib S.M."/>
            <person name="Hall B."/>
            <person name="Fabrick J.A."/>
            <person name="Brent C.S."/>
            <person name="Hull J.J."/>
        </authorList>
    </citation>
    <scope>NUCLEOTIDE SEQUENCE</scope>
</reference>
<name>A0A146LRZ2_LYGHE</name>
<evidence type="ECO:0000256" key="1">
    <source>
        <dbReference type="SAM" id="MobiDB-lite"/>
    </source>
</evidence>